<dbReference type="STRING" id="574375.AZF08_20475"/>
<dbReference type="GO" id="GO:0016787">
    <property type="term" value="F:hydrolase activity"/>
    <property type="evidence" value="ECO:0007669"/>
    <property type="project" value="InterPro"/>
</dbReference>
<dbReference type="InterPro" id="IPR020084">
    <property type="entry name" value="NUDIX_hydrolase_CS"/>
</dbReference>
<dbReference type="PROSITE" id="PS00893">
    <property type="entry name" value="NUDIX_BOX"/>
    <property type="match status" value="1"/>
</dbReference>
<accession>A0A073KBJ8</accession>
<dbReference type="Proteomes" id="UP000027778">
    <property type="component" value="Unassembled WGS sequence"/>
</dbReference>
<evidence type="ECO:0000313" key="2">
    <source>
        <dbReference type="Proteomes" id="UP000027778"/>
    </source>
</evidence>
<evidence type="ECO:0008006" key="3">
    <source>
        <dbReference type="Google" id="ProtNLM"/>
    </source>
</evidence>
<dbReference type="eggNOG" id="ENOG5034B55">
    <property type="taxonomic scope" value="Bacteria"/>
</dbReference>
<organism evidence="1 2">
    <name type="scientific">Bacillus gaemokensis</name>
    <dbReference type="NCBI Taxonomy" id="574375"/>
    <lineage>
        <taxon>Bacteria</taxon>
        <taxon>Bacillati</taxon>
        <taxon>Bacillota</taxon>
        <taxon>Bacilli</taxon>
        <taxon>Bacillales</taxon>
        <taxon>Bacillaceae</taxon>
        <taxon>Bacillus</taxon>
        <taxon>Bacillus cereus group</taxon>
    </lineage>
</organism>
<dbReference type="EMBL" id="JOTM01000011">
    <property type="protein sequence ID" value="KEK23886.1"/>
    <property type="molecule type" value="Genomic_DNA"/>
</dbReference>
<sequence length="183" mass="20455">MVKITKLYENKWNTVVEKELDNGCKYVYNKAEWCNSAGVAILPFRNIVVNNWGFTEREYLGRFEVCPAHSEEIELCSITGGCDKEGEEPIVTAYRELIEEGGYKVPVENIIPLGTIRPSKASDTTTYLFAVDLGDGYEEVEATGDGTIGEEGAYCDWITGKQLVDAKDPLLHSMVMRLLTTNK</sequence>
<dbReference type="SUPFAM" id="SSF55811">
    <property type="entry name" value="Nudix"/>
    <property type="match status" value="1"/>
</dbReference>
<protein>
    <recommendedName>
        <fullName evidence="3">NUDIX hydrolase</fullName>
    </recommendedName>
</protein>
<evidence type="ECO:0000313" key="1">
    <source>
        <dbReference type="EMBL" id="KEK23886.1"/>
    </source>
</evidence>
<keyword evidence="2" id="KW-1185">Reference proteome</keyword>
<dbReference type="OrthoDB" id="3035700at2"/>
<dbReference type="AlphaFoldDB" id="A0A073KBJ8"/>
<proteinExistence type="predicted"/>
<reference evidence="1 2" key="1">
    <citation type="submission" date="2014-06" db="EMBL/GenBank/DDBJ databases">
        <title>Draft genome sequence of Bacillus gaemokensis JCM 15801 (MCCC 1A00707).</title>
        <authorList>
            <person name="Lai Q."/>
            <person name="Liu Y."/>
            <person name="Shao Z."/>
        </authorList>
    </citation>
    <scope>NUCLEOTIDE SEQUENCE [LARGE SCALE GENOMIC DNA]</scope>
    <source>
        <strain evidence="1 2">JCM 15801</strain>
    </source>
</reference>
<dbReference type="Gene3D" id="3.90.79.10">
    <property type="entry name" value="Nucleoside Triphosphate Pyrophosphohydrolase"/>
    <property type="match status" value="1"/>
</dbReference>
<name>A0A073KBJ8_9BACI</name>
<gene>
    <name evidence="1" type="ORF">BAGA_05440</name>
</gene>
<dbReference type="InterPro" id="IPR015797">
    <property type="entry name" value="NUDIX_hydrolase-like_dom_sf"/>
</dbReference>
<comment type="caution">
    <text evidence="1">The sequence shown here is derived from an EMBL/GenBank/DDBJ whole genome shotgun (WGS) entry which is preliminary data.</text>
</comment>
<dbReference type="RefSeq" id="WP_033674978.1">
    <property type="nucleotide sequence ID" value="NZ_JOTM01000011.1"/>
</dbReference>